<dbReference type="AlphaFoldDB" id="A0A026WVF1"/>
<protein>
    <submittedName>
        <fullName evidence="1">Uncharacterized protein</fullName>
    </submittedName>
</protein>
<dbReference type="Proteomes" id="UP000053097">
    <property type="component" value="Unassembled WGS sequence"/>
</dbReference>
<evidence type="ECO:0000313" key="1">
    <source>
        <dbReference type="EMBL" id="EZA59958.1"/>
    </source>
</evidence>
<feature type="non-terminal residue" evidence="1">
    <location>
        <position position="1"/>
    </location>
</feature>
<reference evidence="1 2" key="1">
    <citation type="journal article" date="2014" name="Curr. Biol.">
        <title>The genome of the clonal raider ant Cerapachys biroi.</title>
        <authorList>
            <person name="Oxley P.R."/>
            <person name="Ji L."/>
            <person name="Fetter-Pruneda I."/>
            <person name="McKenzie S.K."/>
            <person name="Li C."/>
            <person name="Hu H."/>
            <person name="Zhang G."/>
            <person name="Kronauer D.J."/>
        </authorList>
    </citation>
    <scope>NUCLEOTIDE SEQUENCE [LARGE SCALE GENOMIC DNA]</scope>
</reference>
<evidence type="ECO:0000313" key="2">
    <source>
        <dbReference type="Proteomes" id="UP000053097"/>
    </source>
</evidence>
<sequence length="87" mass="9674">PLSSYSWLEIHICWKVPIDANIEPPIQAPNLLSAQPFALINLRRILDGILMDKSLFKRSGNPCKHDSLVHTKTIARLNAMMGAIVLG</sequence>
<gene>
    <name evidence="1" type="ORF">X777_16161</name>
</gene>
<proteinExistence type="predicted"/>
<accession>A0A026WVF1</accession>
<dbReference type="EMBL" id="KK107087">
    <property type="protein sequence ID" value="EZA59958.1"/>
    <property type="molecule type" value="Genomic_DNA"/>
</dbReference>
<keyword evidence="2" id="KW-1185">Reference proteome</keyword>
<name>A0A026WVF1_OOCBI</name>
<organism evidence="1 2">
    <name type="scientific">Ooceraea biroi</name>
    <name type="common">Clonal raider ant</name>
    <name type="synonym">Cerapachys biroi</name>
    <dbReference type="NCBI Taxonomy" id="2015173"/>
    <lineage>
        <taxon>Eukaryota</taxon>
        <taxon>Metazoa</taxon>
        <taxon>Ecdysozoa</taxon>
        <taxon>Arthropoda</taxon>
        <taxon>Hexapoda</taxon>
        <taxon>Insecta</taxon>
        <taxon>Pterygota</taxon>
        <taxon>Neoptera</taxon>
        <taxon>Endopterygota</taxon>
        <taxon>Hymenoptera</taxon>
        <taxon>Apocrita</taxon>
        <taxon>Aculeata</taxon>
        <taxon>Formicoidea</taxon>
        <taxon>Formicidae</taxon>
        <taxon>Dorylinae</taxon>
        <taxon>Ooceraea</taxon>
    </lineage>
</organism>